<dbReference type="EMBL" id="CP002452">
    <property type="protein sequence ID" value="ADV46506.1"/>
    <property type="molecule type" value="Genomic_DNA"/>
</dbReference>
<dbReference type="SUPFAM" id="SSF109604">
    <property type="entry name" value="HD-domain/PDEase-like"/>
    <property type="match status" value="1"/>
</dbReference>
<accession>E6WYJ4</accession>
<dbReference type="PANTHER" id="PTHR11373:SF4">
    <property type="entry name" value="DEOXYNUCLEOSIDE TRIPHOSPHATE TRIPHOSPHOHYDROLASE SAMHD1"/>
    <property type="match status" value="1"/>
</dbReference>
<evidence type="ECO:0000313" key="2">
    <source>
        <dbReference type="Proteomes" id="UP000008633"/>
    </source>
</evidence>
<dbReference type="OrthoDB" id="9803619at2"/>
<dbReference type="AlphaFoldDB" id="E6WYJ4"/>
<protein>
    <submittedName>
        <fullName evidence="1">Uncharacterized protein</fullName>
    </submittedName>
</protein>
<dbReference type="GO" id="GO:0008832">
    <property type="term" value="F:dGTPase activity"/>
    <property type="evidence" value="ECO:0007669"/>
    <property type="project" value="TreeGrafter"/>
</dbReference>
<dbReference type="GO" id="GO:0006203">
    <property type="term" value="P:dGTP catabolic process"/>
    <property type="evidence" value="ECO:0007669"/>
    <property type="project" value="TreeGrafter"/>
</dbReference>
<dbReference type="InterPro" id="IPR050135">
    <property type="entry name" value="dGTPase-like"/>
</dbReference>
<proteinExistence type="predicted"/>
<dbReference type="KEGG" id="nsa:Nitsa_1253"/>
<dbReference type="PANTHER" id="PTHR11373">
    <property type="entry name" value="DEOXYNUCLEOSIDE TRIPHOSPHATE TRIPHOSPHOHYDROLASE"/>
    <property type="match status" value="1"/>
</dbReference>
<sequence>MRIKHDPIHTDIILTPLESRVINSGLFNRLQYIMQTSTSYFSFPSLKHSRYSHSVGTMHVAGVMFCNIVKNTDVETINTLLQKVETIINNHILDSRIIQELKTGSDNFKKELTGFCVENTKPINCEYFYKSNNSYILNETLSIFKYSDDRKLFLYQILLESIRIVGLLHDVGHMPFSHLFENVLKEIYGDLIDLDRNSDLTEKQNYYYELLKSLIENNKNNKKIPIHEFLGEKLGLLIFDEILDDCIEIEEKIIIYIIRELVSMIFQEKVIEEFKFKKLHQIVDGAIDADRIDYVQRDVLHSGLKILAFDQNRIINNIKFDNNFNLLFPNFVLSTIENFFVSRYESYNEIIFHHKVIRTNMLLEDILIYLIKDYLVQQNDSTDKAGSRITYLLEDNITGLFNVLEYVLNNNILDMVKMALINQFEENWLLRLLKHFRYELEEKNTRRNDIENYLLDCLKDVLDDEENFITIWDNKELFKDDFFSLMRNYFDVKNDDFIDDFFYTYVSVNNLKEDDESIKGIVHKINSKLSGNKRLLYTIRDFKLGTPNVKDNIKIEYSDSIRDFEEVSTVDERLKNRFLENMKILFFTNEDHEKVEELKKQLLIELGLHFVSFYNSTSLVYYLLDESIEFVNARIDSENIKNTLMQAMRKVETLKRFLVRKEIDVTSERGEDIIMTQVEKVKDIINGLSIVEQIEIFNFMSEEGYSVILVKEEDYV</sequence>
<dbReference type="RefSeq" id="WP_013554197.1">
    <property type="nucleotide sequence ID" value="NC_014935.1"/>
</dbReference>
<dbReference type="eggNOG" id="COG1078">
    <property type="taxonomic scope" value="Bacteria"/>
</dbReference>
<dbReference type="Proteomes" id="UP000008633">
    <property type="component" value="Chromosome"/>
</dbReference>
<reference evidence="1 2" key="1">
    <citation type="journal article" date="2011" name="Stand. Genomic Sci.">
        <title>Complete genome sequence of Nitratifractor salsuginis type strain (E9I37-1).</title>
        <authorList>
            <person name="Anderson I."/>
            <person name="Sikorski J."/>
            <person name="Zeytun A."/>
            <person name="Nolan M."/>
            <person name="Lapidus A."/>
            <person name="Lucas S."/>
            <person name="Hammon N."/>
            <person name="Deshpande S."/>
            <person name="Cheng J.F."/>
            <person name="Tapia R."/>
            <person name="Han C."/>
            <person name="Goodwin L."/>
            <person name="Pitluck S."/>
            <person name="Liolios K."/>
            <person name="Pagani I."/>
            <person name="Ivanova N."/>
            <person name="Huntemann M."/>
            <person name="Mavromatis K."/>
            <person name="Ovchinikova G."/>
            <person name="Pati A."/>
            <person name="Chen A."/>
            <person name="Palaniappan K."/>
            <person name="Land M."/>
            <person name="Hauser L."/>
            <person name="Brambilla E.M."/>
            <person name="Ngatchou-Djao O.D."/>
            <person name="Rohde M."/>
            <person name="Tindall B.J."/>
            <person name="Goker M."/>
            <person name="Detter J.C."/>
            <person name="Woyke T."/>
            <person name="Bristow J."/>
            <person name="Eisen J.A."/>
            <person name="Markowitz V."/>
            <person name="Hugenholtz P."/>
            <person name="Klenk H.P."/>
            <person name="Kyrpides N.C."/>
        </authorList>
    </citation>
    <scope>NUCLEOTIDE SEQUENCE [LARGE SCALE GENOMIC DNA]</scope>
    <source>
        <strain evidence="2">DSM 16511 / JCM 12458 / E9I37-1</strain>
    </source>
</reference>
<dbReference type="Gene3D" id="1.10.3210.10">
    <property type="entry name" value="Hypothetical protein af1432"/>
    <property type="match status" value="1"/>
</dbReference>
<dbReference type="HOGENOM" id="CLU_385809_0_0_7"/>
<evidence type="ECO:0000313" key="1">
    <source>
        <dbReference type="EMBL" id="ADV46506.1"/>
    </source>
</evidence>
<reference evidence="2" key="2">
    <citation type="submission" date="2011-01" db="EMBL/GenBank/DDBJ databases">
        <title>The complete genome of Nitratifractor salsuginis DSM 16511.</title>
        <authorList>
            <consortium name="US DOE Joint Genome Institute (JGI-PGF)"/>
            <person name="Lucas S."/>
            <person name="Copeland A."/>
            <person name="Lapidus A."/>
            <person name="Bruce D."/>
            <person name="Goodwin L."/>
            <person name="Pitluck S."/>
            <person name="Kyrpides N."/>
            <person name="Mavromatis K."/>
            <person name="Ivanova N."/>
            <person name="Mikhailova N."/>
            <person name="Zeytun A."/>
            <person name="Detter J.C."/>
            <person name="Tapia R."/>
            <person name="Han C."/>
            <person name="Land M."/>
            <person name="Hauser L."/>
            <person name="Markowitz V."/>
            <person name="Cheng J.-F."/>
            <person name="Hugenholtz P."/>
            <person name="Woyke T."/>
            <person name="Wu D."/>
            <person name="Tindall B."/>
            <person name="Schuetze A."/>
            <person name="Brambilla E."/>
            <person name="Klenk H.-P."/>
            <person name="Eisen J.A."/>
        </authorList>
    </citation>
    <scope>NUCLEOTIDE SEQUENCE [LARGE SCALE GENOMIC DNA]</scope>
    <source>
        <strain evidence="2">DSM 16511 / JCM 12458 / E9I37-1</strain>
    </source>
</reference>
<gene>
    <name evidence="1" type="ordered locus">Nitsa_1253</name>
</gene>
<keyword evidence="2" id="KW-1185">Reference proteome</keyword>
<organism evidence="1 2">
    <name type="scientific">Nitratifractor salsuginis (strain DSM 16511 / JCM 12458 / E9I37-1)</name>
    <dbReference type="NCBI Taxonomy" id="749222"/>
    <lineage>
        <taxon>Bacteria</taxon>
        <taxon>Pseudomonadati</taxon>
        <taxon>Campylobacterota</taxon>
        <taxon>Epsilonproteobacteria</taxon>
        <taxon>Campylobacterales</taxon>
        <taxon>Sulfurovaceae</taxon>
        <taxon>Nitratifractor</taxon>
    </lineage>
</organism>
<name>E6WYJ4_NITSE</name>